<dbReference type="SUPFAM" id="SSF53756">
    <property type="entry name" value="UDP-Glycosyltransferase/glycogen phosphorylase"/>
    <property type="match status" value="1"/>
</dbReference>
<dbReference type="AlphaFoldDB" id="A0A2M7SWW3"/>
<evidence type="ECO:0000313" key="3">
    <source>
        <dbReference type="EMBL" id="PIZ27663.1"/>
    </source>
</evidence>
<organism evidence="3 4">
    <name type="scientific">Candidatus Berkelbacteria bacterium CG_4_10_14_0_8_um_filter_42_34</name>
    <dbReference type="NCBI Taxonomy" id="1974502"/>
    <lineage>
        <taxon>Bacteria</taxon>
        <taxon>Candidatus Berkelbacteria</taxon>
    </lineage>
</organism>
<dbReference type="Pfam" id="PF00534">
    <property type="entry name" value="Glycos_transf_1"/>
    <property type="match status" value="1"/>
</dbReference>
<feature type="domain" description="Glycosyl transferase family 1" evidence="2">
    <location>
        <begin position="249"/>
        <end position="401"/>
    </location>
</feature>
<dbReference type="CDD" id="cd03801">
    <property type="entry name" value="GT4_PimA-like"/>
    <property type="match status" value="1"/>
</dbReference>
<dbReference type="PANTHER" id="PTHR46401:SF2">
    <property type="entry name" value="GLYCOSYLTRANSFERASE WBBK-RELATED"/>
    <property type="match status" value="1"/>
</dbReference>
<keyword evidence="1" id="KW-0808">Transferase</keyword>
<reference evidence="4" key="1">
    <citation type="submission" date="2017-09" db="EMBL/GenBank/DDBJ databases">
        <title>Depth-based differentiation of microbial function through sediment-hosted aquifers and enrichment of novel symbionts in the deep terrestrial subsurface.</title>
        <authorList>
            <person name="Probst A.J."/>
            <person name="Ladd B."/>
            <person name="Jarett J.K."/>
            <person name="Geller-Mcgrath D.E."/>
            <person name="Sieber C.M.K."/>
            <person name="Emerson J.B."/>
            <person name="Anantharaman K."/>
            <person name="Thomas B.C."/>
            <person name="Malmstrom R."/>
            <person name="Stieglmeier M."/>
            <person name="Klingl A."/>
            <person name="Woyke T."/>
            <person name="Ryan C.M."/>
            <person name="Banfield J.F."/>
        </authorList>
    </citation>
    <scope>NUCLEOTIDE SEQUENCE [LARGE SCALE GENOMIC DNA]</scope>
</reference>
<dbReference type="Gene3D" id="3.40.50.2000">
    <property type="entry name" value="Glycogen Phosphorylase B"/>
    <property type="match status" value="2"/>
</dbReference>
<dbReference type="GO" id="GO:0016757">
    <property type="term" value="F:glycosyltransferase activity"/>
    <property type="evidence" value="ECO:0007669"/>
    <property type="project" value="InterPro"/>
</dbReference>
<proteinExistence type="predicted"/>
<sequence>MQNGTEVAANNNQKPKIAIFHYSGPPNTSGVDIVVRDQARLFRLHGYKVEIVAGLAKQFRKDIPVHIIQRISPIHPLVLSTLKELEEGRVSSNFKKLERSLFYSIKKYLIRNNIQVCILHNLFTRSYNLALTSALDRLIKDSPHIRFIAWVHDVVFYNEPDTALKRELGNQYPWNLLVKPVSKLTYVCVSKFLKHNILTAFNGSKPTKITVISDSHDIQKFLGLNPMMRSLYEDIHGLECDLIACLPVRAIPRKNLELALRIARAILNKGLKFKLLLTANIDYKREKNLNYYNHLKDLVQKLKLKNHVFFLEEYFKRFATDKKPVPTIPIPELFLISDFLLFTSRVEGFGLPLIEAGLMRCPIFAADIPPLREIGSTNINYFTRDANAEQIADYILESLKKMPQAYFYRKVIKKFSLHTIFKRRILPLIENKESSMD</sequence>
<accession>A0A2M7SWW3</accession>
<gene>
    <name evidence="3" type="ORF">COY45_01245</name>
</gene>
<dbReference type="InterPro" id="IPR001296">
    <property type="entry name" value="Glyco_trans_1"/>
</dbReference>
<evidence type="ECO:0000259" key="2">
    <source>
        <dbReference type="Pfam" id="PF00534"/>
    </source>
</evidence>
<dbReference type="PANTHER" id="PTHR46401">
    <property type="entry name" value="GLYCOSYLTRANSFERASE WBBK-RELATED"/>
    <property type="match status" value="1"/>
</dbReference>
<dbReference type="Proteomes" id="UP000231332">
    <property type="component" value="Unassembled WGS sequence"/>
</dbReference>
<protein>
    <recommendedName>
        <fullName evidence="2">Glycosyl transferase family 1 domain-containing protein</fullName>
    </recommendedName>
</protein>
<evidence type="ECO:0000313" key="4">
    <source>
        <dbReference type="Proteomes" id="UP000231332"/>
    </source>
</evidence>
<name>A0A2M7SWW3_9BACT</name>
<dbReference type="EMBL" id="PFMY01000064">
    <property type="protein sequence ID" value="PIZ27663.1"/>
    <property type="molecule type" value="Genomic_DNA"/>
</dbReference>
<dbReference type="GO" id="GO:0009103">
    <property type="term" value="P:lipopolysaccharide biosynthetic process"/>
    <property type="evidence" value="ECO:0007669"/>
    <property type="project" value="TreeGrafter"/>
</dbReference>
<comment type="caution">
    <text evidence="3">The sequence shown here is derived from an EMBL/GenBank/DDBJ whole genome shotgun (WGS) entry which is preliminary data.</text>
</comment>
<evidence type="ECO:0000256" key="1">
    <source>
        <dbReference type="ARBA" id="ARBA00022679"/>
    </source>
</evidence>